<sequence length="360" mass="39908">MPAEDVRITPFFILVRGSTITDYNLGPNEGIQFWFDAVMKIKGSIGTGEIRKLIVNSFTPDNLAFLRQLKMYQSSPLPIIFASVVTLTNQPKISSNISSNTPSKSPSIVPINFPSLPPSLHPLYKPSIIPSSSPVELPSLFPSKSPENQPSIFPSIAPSISIFPTLAPSMILSPAPSLQPLNNPAISPSSINVPSLATFHLRSQRTHNLSRAPKSSGVLTETPSSDDPQIIVTTRGLLLTIILKKRASRYFDSIASRYISNTLWISLIKEGLNDDITPVFMFVQKELVTLQEDTQKVEIVVFFDLIVRVNKESNVDVSDIQNIIVNSFQPSKASLNQFMRFYSLSPSFFYEIRLSKVGWL</sequence>
<name>A0A7S1FQH6_9STRA</name>
<dbReference type="AlphaFoldDB" id="A0A7S1FQH6"/>
<organism evidence="1">
    <name type="scientific">Corethron hystrix</name>
    <dbReference type="NCBI Taxonomy" id="216773"/>
    <lineage>
        <taxon>Eukaryota</taxon>
        <taxon>Sar</taxon>
        <taxon>Stramenopiles</taxon>
        <taxon>Ochrophyta</taxon>
        <taxon>Bacillariophyta</taxon>
        <taxon>Coscinodiscophyceae</taxon>
        <taxon>Corethrophycidae</taxon>
        <taxon>Corethrales</taxon>
        <taxon>Corethraceae</taxon>
        <taxon>Corethron</taxon>
    </lineage>
</organism>
<gene>
    <name evidence="1" type="ORF">CHYS00102_LOCUS8572</name>
</gene>
<evidence type="ECO:0000313" key="1">
    <source>
        <dbReference type="EMBL" id="CAD8881385.1"/>
    </source>
</evidence>
<accession>A0A7S1FQH6</accession>
<protein>
    <submittedName>
        <fullName evidence="1">Uncharacterized protein</fullName>
    </submittedName>
</protein>
<reference evidence="1" key="1">
    <citation type="submission" date="2021-01" db="EMBL/GenBank/DDBJ databases">
        <authorList>
            <person name="Corre E."/>
            <person name="Pelletier E."/>
            <person name="Niang G."/>
            <person name="Scheremetjew M."/>
            <person name="Finn R."/>
            <person name="Kale V."/>
            <person name="Holt S."/>
            <person name="Cochrane G."/>
            <person name="Meng A."/>
            <person name="Brown T."/>
            <person name="Cohen L."/>
        </authorList>
    </citation>
    <scope>NUCLEOTIDE SEQUENCE</scope>
    <source>
        <strain evidence="1">308</strain>
    </source>
</reference>
<dbReference type="EMBL" id="HBFR01011883">
    <property type="protein sequence ID" value="CAD8881385.1"/>
    <property type="molecule type" value="Transcribed_RNA"/>
</dbReference>
<proteinExistence type="predicted"/>